<name>A0A9Q0R4W8_ANAIG</name>
<comment type="caution">
    <text evidence="2">The sequence shown here is derived from an EMBL/GenBank/DDBJ whole genome shotgun (WGS) entry which is preliminary data.</text>
</comment>
<dbReference type="Proteomes" id="UP001149090">
    <property type="component" value="Unassembled WGS sequence"/>
</dbReference>
<sequence>MEIQVQIGKKKHKISVDDLETLIGIIQTLPNAPSNFRLMIGKPLRETKKFSEIKAAKIVVVEAKAAEKKVEEKSTTETDDSDTNNEDSDREIDGTDDDEIDSYSEDDLFEEDNSKVLSTTTYDPNDYDKTKSFLPPVEEVEALSLLNPMQAEAMKYVVEFSKKKSEQEYPNVLKRAKNLHFKEEELQRTLLYIRDEAPINVHFDYAQTFNALMKDKHYRNLFETGYGRGGNDTHSRVTWEDQMFNKIYHDSKPFDRVKYGSLNIVNDPHGVKCVYSYGDSFLVLKKVRLRTTFTSKDSCTNPQLACCEYYCHVLSEFSDQELKAVMEVANKKVQFHDSNVMHTFKETQIHGPIILSEHLVSIVMNPRYKQYEKEVDRFAQKNNCKVVWMPK</sequence>
<keyword evidence="3" id="KW-1185">Reference proteome</keyword>
<dbReference type="AlphaFoldDB" id="A0A9Q0R4W8"/>
<evidence type="ECO:0000256" key="1">
    <source>
        <dbReference type="SAM" id="MobiDB-lite"/>
    </source>
</evidence>
<protein>
    <submittedName>
        <fullName evidence="2">Uncharacterized protein</fullName>
    </submittedName>
</protein>
<dbReference type="InterPro" id="IPR022074">
    <property type="entry name" value="DUF3626"/>
</dbReference>
<proteinExistence type="predicted"/>
<reference evidence="2" key="1">
    <citation type="submission" date="2022-10" db="EMBL/GenBank/DDBJ databases">
        <title>Novel sulphate-reducing endosymbionts in the free-living metamonad Anaeramoeba.</title>
        <authorList>
            <person name="Jerlstrom-Hultqvist J."/>
            <person name="Cepicka I."/>
            <person name="Gallot-Lavallee L."/>
            <person name="Salas-Leiva D."/>
            <person name="Curtis B.A."/>
            <person name="Zahonova K."/>
            <person name="Pipaliya S."/>
            <person name="Dacks J."/>
            <person name="Roger A.J."/>
        </authorList>
    </citation>
    <scope>NUCLEOTIDE SEQUENCE</scope>
    <source>
        <strain evidence="2">BMAN</strain>
    </source>
</reference>
<gene>
    <name evidence="2" type="ORF">M0811_12849</name>
</gene>
<evidence type="ECO:0000313" key="3">
    <source>
        <dbReference type="Proteomes" id="UP001149090"/>
    </source>
</evidence>
<feature type="compositionally biased region" description="Acidic residues" evidence="1">
    <location>
        <begin position="77"/>
        <end position="107"/>
    </location>
</feature>
<dbReference type="OrthoDB" id="5982664at2759"/>
<accession>A0A9Q0R4W8</accession>
<feature type="region of interest" description="Disordered" evidence="1">
    <location>
        <begin position="68"/>
        <end position="107"/>
    </location>
</feature>
<evidence type="ECO:0000313" key="2">
    <source>
        <dbReference type="EMBL" id="KAJ5067497.1"/>
    </source>
</evidence>
<dbReference type="Pfam" id="PF12294">
    <property type="entry name" value="DUF3626"/>
    <property type="match status" value="1"/>
</dbReference>
<dbReference type="OMA" id="EMAPIIL"/>
<dbReference type="EMBL" id="JAPDFW010000126">
    <property type="protein sequence ID" value="KAJ5067497.1"/>
    <property type="molecule type" value="Genomic_DNA"/>
</dbReference>
<organism evidence="2 3">
    <name type="scientific">Anaeramoeba ignava</name>
    <name type="common">Anaerobic marine amoeba</name>
    <dbReference type="NCBI Taxonomy" id="1746090"/>
    <lineage>
        <taxon>Eukaryota</taxon>
        <taxon>Metamonada</taxon>
        <taxon>Anaeramoebidae</taxon>
        <taxon>Anaeramoeba</taxon>
    </lineage>
</organism>